<evidence type="ECO:0000256" key="6">
    <source>
        <dbReference type="ARBA" id="ARBA00022827"/>
    </source>
</evidence>
<evidence type="ECO:0000256" key="9">
    <source>
        <dbReference type="ARBA" id="ARBA00023167"/>
    </source>
</evidence>
<dbReference type="FunFam" id="3.20.20.220:FF:000015">
    <property type="entry name" value="Methylenetetrahydrofolate reductase"/>
    <property type="match status" value="1"/>
</dbReference>
<keyword evidence="8" id="KW-0520">NAD</keyword>
<comment type="pathway">
    <text evidence="2 12">One-carbon metabolism; tetrahydrofolate interconversion.</text>
</comment>
<dbReference type="GO" id="GO:0106312">
    <property type="term" value="F:methylenetetrahydrofolate reductase (NADH) activity"/>
    <property type="evidence" value="ECO:0007669"/>
    <property type="project" value="UniProtKB-EC"/>
</dbReference>
<evidence type="ECO:0000256" key="12">
    <source>
        <dbReference type="RuleBase" id="RU003862"/>
    </source>
</evidence>
<protein>
    <recommendedName>
        <fullName evidence="12">Methylenetetrahydrofolate reductase</fullName>
        <ecNumber evidence="12">1.5.1.54</ecNumber>
    </recommendedName>
</protein>
<dbReference type="PANTHER" id="PTHR45754:SF3">
    <property type="entry name" value="METHYLENETETRAHYDROFOLATE REDUCTASE (NADPH)"/>
    <property type="match status" value="1"/>
</dbReference>
<dbReference type="RefSeq" id="WP_087939058.1">
    <property type="nucleotide sequence ID" value="NZ_FNAC01000015.1"/>
</dbReference>
<keyword evidence="14" id="KW-1185">Reference proteome</keyword>
<dbReference type="PANTHER" id="PTHR45754">
    <property type="entry name" value="METHYLENETETRAHYDROFOLATE REDUCTASE"/>
    <property type="match status" value="1"/>
</dbReference>
<reference evidence="14" key="1">
    <citation type="submission" date="2016-10" db="EMBL/GenBank/DDBJ databases">
        <authorList>
            <person name="Varghese N."/>
            <person name="Submissions S."/>
        </authorList>
    </citation>
    <scope>NUCLEOTIDE SEQUENCE [LARGE SCALE GENOMIC DNA]</scope>
    <source>
        <strain evidence="14">DSM 23095</strain>
    </source>
</reference>
<evidence type="ECO:0000313" key="14">
    <source>
        <dbReference type="Proteomes" id="UP000199060"/>
    </source>
</evidence>
<keyword evidence="9" id="KW-0486">Methionine biosynthesis</keyword>
<evidence type="ECO:0000256" key="3">
    <source>
        <dbReference type="ARBA" id="ARBA00006743"/>
    </source>
</evidence>
<dbReference type="GO" id="GO:0009086">
    <property type="term" value="P:methionine biosynthetic process"/>
    <property type="evidence" value="ECO:0007669"/>
    <property type="project" value="UniProtKB-KW"/>
</dbReference>
<keyword evidence="5 12" id="KW-0285">Flavoprotein</keyword>
<dbReference type="Proteomes" id="UP000199060">
    <property type="component" value="Unassembled WGS sequence"/>
</dbReference>
<comment type="pathway">
    <text evidence="10">Amino-acid biosynthesis; L-methionine biosynthesis via de novo pathway.</text>
</comment>
<evidence type="ECO:0000256" key="11">
    <source>
        <dbReference type="ARBA" id="ARBA00048628"/>
    </source>
</evidence>
<dbReference type="GO" id="GO:0035999">
    <property type="term" value="P:tetrahydrofolate interconversion"/>
    <property type="evidence" value="ECO:0007669"/>
    <property type="project" value="UniProtKB-UniPathway"/>
</dbReference>
<proteinExistence type="inferred from homology"/>
<dbReference type="Gene3D" id="3.20.20.220">
    <property type="match status" value="1"/>
</dbReference>
<comment type="cofactor">
    <cofactor evidence="1 12">
        <name>FAD</name>
        <dbReference type="ChEBI" id="CHEBI:57692"/>
    </cofactor>
</comment>
<dbReference type="STRING" id="686796.SAMN04488104_101567"/>
<evidence type="ECO:0000256" key="8">
    <source>
        <dbReference type="ARBA" id="ARBA00023027"/>
    </source>
</evidence>
<dbReference type="EC" id="1.5.1.54" evidence="12"/>
<dbReference type="InterPro" id="IPR004620">
    <property type="entry name" value="MTHF_reductase_bac"/>
</dbReference>
<keyword evidence="6 12" id="KW-0274">FAD</keyword>
<dbReference type="Pfam" id="PF02219">
    <property type="entry name" value="MTHFR"/>
    <property type="match status" value="1"/>
</dbReference>
<name>A0A1G6S6D6_9BACT</name>
<evidence type="ECO:0000256" key="4">
    <source>
        <dbReference type="ARBA" id="ARBA00022605"/>
    </source>
</evidence>
<evidence type="ECO:0000256" key="5">
    <source>
        <dbReference type="ARBA" id="ARBA00022630"/>
    </source>
</evidence>
<accession>A0A1G6S6D6</accession>
<keyword evidence="7 12" id="KW-0560">Oxidoreductase</keyword>
<evidence type="ECO:0000256" key="7">
    <source>
        <dbReference type="ARBA" id="ARBA00023002"/>
    </source>
</evidence>
<gene>
    <name evidence="13" type="ORF">SAMN04488104_101567</name>
</gene>
<dbReference type="NCBIfam" id="TIGR00676">
    <property type="entry name" value="fadh2"/>
    <property type="match status" value="1"/>
</dbReference>
<dbReference type="EMBL" id="FNAC01000015">
    <property type="protein sequence ID" value="SDD11697.1"/>
    <property type="molecule type" value="Genomic_DNA"/>
</dbReference>
<evidence type="ECO:0000256" key="1">
    <source>
        <dbReference type="ARBA" id="ARBA00001974"/>
    </source>
</evidence>
<dbReference type="OrthoDB" id="9812555at2"/>
<dbReference type="CDD" id="cd00537">
    <property type="entry name" value="MTHFR"/>
    <property type="match status" value="1"/>
</dbReference>
<dbReference type="InterPro" id="IPR029041">
    <property type="entry name" value="FAD-linked_oxidoreductase-like"/>
</dbReference>
<dbReference type="SUPFAM" id="SSF51730">
    <property type="entry name" value="FAD-linked oxidoreductase"/>
    <property type="match status" value="1"/>
</dbReference>
<dbReference type="GO" id="GO:0071949">
    <property type="term" value="F:FAD binding"/>
    <property type="evidence" value="ECO:0007669"/>
    <property type="project" value="TreeGrafter"/>
</dbReference>
<organism evidence="13 14">
    <name type="scientific">Algoriphagus faecimaris</name>
    <dbReference type="NCBI Taxonomy" id="686796"/>
    <lineage>
        <taxon>Bacteria</taxon>
        <taxon>Pseudomonadati</taxon>
        <taxon>Bacteroidota</taxon>
        <taxon>Cytophagia</taxon>
        <taxon>Cytophagales</taxon>
        <taxon>Cyclobacteriaceae</taxon>
        <taxon>Algoriphagus</taxon>
    </lineage>
</organism>
<dbReference type="UniPathway" id="UPA00193"/>
<sequence>MKITEHLKNAKSTLFSFEILPPLKGQSLKELLEGIEPLMEFKPPFVDVTYHREEFIYKKHPNGLLEKVSTKKRPGTVGICAAIMNRFHVDAVPHLLCGGFTKEETENALIDLNFIGVDNVLALRGDAPKTEGRFVAEKDGHHFASELVEQIIRMNNGKYLHEETETSFHTDFCVGVAGYPEKHFEAPSLKFDLNYLKEKVDKGAEYIVTQMFFDNKKFFEFERKVREAGINVPIIPGLKPITTLGQITMLPRTFFLDLPDALTDELLQCKTNAEVKEVGIAWAIQQSKELVNAGMPSIHFYTMSKADATYKIAKEVF</sequence>
<evidence type="ECO:0000256" key="2">
    <source>
        <dbReference type="ARBA" id="ARBA00004777"/>
    </source>
</evidence>
<dbReference type="AlphaFoldDB" id="A0A1G6S6D6"/>
<comment type="similarity">
    <text evidence="3 12">Belongs to the methylenetetrahydrofolate reductase family.</text>
</comment>
<evidence type="ECO:0000313" key="13">
    <source>
        <dbReference type="EMBL" id="SDD11697.1"/>
    </source>
</evidence>
<comment type="catalytic activity">
    <reaction evidence="11">
        <text>(6S)-5-methyl-5,6,7,8-tetrahydrofolate + NAD(+) = (6R)-5,10-methylene-5,6,7,8-tetrahydrofolate + NADH + H(+)</text>
        <dbReference type="Rhea" id="RHEA:19821"/>
        <dbReference type="ChEBI" id="CHEBI:15378"/>
        <dbReference type="ChEBI" id="CHEBI:15636"/>
        <dbReference type="ChEBI" id="CHEBI:18608"/>
        <dbReference type="ChEBI" id="CHEBI:57540"/>
        <dbReference type="ChEBI" id="CHEBI:57945"/>
        <dbReference type="EC" id="1.5.1.54"/>
    </reaction>
    <physiologicalReaction direction="right-to-left" evidence="11">
        <dbReference type="Rhea" id="RHEA:19823"/>
    </physiologicalReaction>
</comment>
<dbReference type="InterPro" id="IPR003171">
    <property type="entry name" value="Mehydrof_redctse-like"/>
</dbReference>
<evidence type="ECO:0000256" key="10">
    <source>
        <dbReference type="ARBA" id="ARBA00034478"/>
    </source>
</evidence>
<dbReference type="GO" id="GO:0005829">
    <property type="term" value="C:cytosol"/>
    <property type="evidence" value="ECO:0007669"/>
    <property type="project" value="InterPro"/>
</dbReference>
<keyword evidence="4" id="KW-0028">Amino-acid biosynthesis</keyword>